<sequence>MDELIKDFIFVPSDAYGESLPEGRLSLGDIVKTPSGLEVLNHLHNPPPAIFTKKVFGKGVGMEAFRALPQGLAVWKPQTVVWHGYSIKELEVTTFVNLPTGEELIQMLETKKVKARVNGLVRKRPVFMVTGLAVARDFHYFAQHSTGRCDTGTMVGNVILAYRLHVITQPACWKWTRGNASLQVYDGDHMLGQLHEKARYARVRWWPNAEMPDPSVFDWETQVPVSDGVGITLHRSLRQLSPDGHPVTFYWDYHRIQSWDGTGYTVNVSMVDEV</sequence>
<keyword evidence="2" id="KW-1185">Reference proteome</keyword>
<evidence type="ECO:0000313" key="2">
    <source>
        <dbReference type="Proteomes" id="UP000078544"/>
    </source>
</evidence>
<comment type="caution">
    <text evidence="1">The sequence shown here is derived from an EMBL/GenBank/DDBJ whole genome shotgun (WGS) entry which is preliminary data.</text>
</comment>
<accession>A0A166U6I1</accession>
<organism evidence="1 2">
    <name type="scientific">Moelleriella libera RCEF 2490</name>
    <dbReference type="NCBI Taxonomy" id="1081109"/>
    <lineage>
        <taxon>Eukaryota</taxon>
        <taxon>Fungi</taxon>
        <taxon>Dikarya</taxon>
        <taxon>Ascomycota</taxon>
        <taxon>Pezizomycotina</taxon>
        <taxon>Sordariomycetes</taxon>
        <taxon>Hypocreomycetidae</taxon>
        <taxon>Hypocreales</taxon>
        <taxon>Clavicipitaceae</taxon>
        <taxon>Moelleriella</taxon>
    </lineage>
</organism>
<dbReference type="EMBL" id="AZGY01000002">
    <property type="protein sequence ID" value="OAA32120.1"/>
    <property type="molecule type" value="Genomic_DNA"/>
</dbReference>
<name>A0A166U6I1_9HYPO</name>
<reference evidence="1 2" key="1">
    <citation type="journal article" date="2016" name="Genome Biol. Evol.">
        <title>Divergent and convergent evolution of fungal pathogenicity.</title>
        <authorList>
            <person name="Shang Y."/>
            <person name="Xiao G."/>
            <person name="Zheng P."/>
            <person name="Cen K."/>
            <person name="Zhan S."/>
            <person name="Wang C."/>
        </authorList>
    </citation>
    <scope>NUCLEOTIDE SEQUENCE [LARGE SCALE GENOMIC DNA]</scope>
    <source>
        <strain evidence="1 2">RCEF 2490</strain>
    </source>
</reference>
<dbReference type="OrthoDB" id="4500473at2759"/>
<gene>
    <name evidence="1" type="ORF">AAL_01452</name>
</gene>
<protein>
    <submittedName>
        <fullName evidence="1">Uncharacterized protein</fullName>
    </submittedName>
</protein>
<dbReference type="Proteomes" id="UP000078544">
    <property type="component" value="Unassembled WGS sequence"/>
</dbReference>
<dbReference type="AlphaFoldDB" id="A0A166U6I1"/>
<proteinExistence type="predicted"/>
<evidence type="ECO:0000313" key="1">
    <source>
        <dbReference type="EMBL" id="OAA32120.1"/>
    </source>
</evidence>